<proteinExistence type="predicted"/>
<evidence type="ECO:0000313" key="2">
    <source>
        <dbReference type="Proteomes" id="UP001223072"/>
    </source>
</evidence>
<dbReference type="Gene3D" id="2.120.10.30">
    <property type="entry name" value="TolB, C-terminal domain"/>
    <property type="match status" value="1"/>
</dbReference>
<dbReference type="EMBL" id="JAUSZS010000003">
    <property type="protein sequence ID" value="MDQ0932116.1"/>
    <property type="molecule type" value="Genomic_DNA"/>
</dbReference>
<comment type="caution">
    <text evidence="1">The sequence shown here is derived from an EMBL/GenBank/DDBJ whole genome shotgun (WGS) entry which is preliminary data.</text>
</comment>
<gene>
    <name evidence="1" type="ORF">QFZ49_002046</name>
</gene>
<evidence type="ECO:0000313" key="1">
    <source>
        <dbReference type="EMBL" id="MDQ0932116.1"/>
    </source>
</evidence>
<protein>
    <submittedName>
        <fullName evidence="1">Glucose/arabinose dehydrogenase</fullName>
    </submittedName>
</protein>
<keyword evidence="2" id="KW-1185">Reference proteome</keyword>
<accession>A0ABU0RJE8</accession>
<name>A0ABU0RJE8_9ACTN</name>
<dbReference type="InterPro" id="IPR011042">
    <property type="entry name" value="6-blade_b-propeller_TolB-like"/>
</dbReference>
<reference evidence="1 2" key="1">
    <citation type="submission" date="2023-07" db="EMBL/GenBank/DDBJ databases">
        <title>Comparative genomics of wheat-associated soil bacteria to identify genetic determinants of phenazine resistance.</title>
        <authorList>
            <person name="Mouncey N."/>
        </authorList>
    </citation>
    <scope>NUCLEOTIDE SEQUENCE [LARGE SCALE GENOMIC DNA]</scope>
    <source>
        <strain evidence="1 2">W2I16</strain>
    </source>
</reference>
<organism evidence="1 2">
    <name type="scientific">Streptomyces turgidiscabies</name>
    <dbReference type="NCBI Taxonomy" id="85558"/>
    <lineage>
        <taxon>Bacteria</taxon>
        <taxon>Bacillati</taxon>
        <taxon>Actinomycetota</taxon>
        <taxon>Actinomycetes</taxon>
        <taxon>Kitasatosporales</taxon>
        <taxon>Streptomycetaceae</taxon>
        <taxon>Streptomyces</taxon>
    </lineage>
</organism>
<sequence length="78" mass="8249">MTGGYVYRGKAIPDLKGQYVFSDYCDGTVRALQMKNGEVTGVSDLGVNGGRVVSFAQGGNGELYVLDTRGSISRIDPA</sequence>
<dbReference type="Proteomes" id="UP001223072">
    <property type="component" value="Unassembled WGS sequence"/>
</dbReference>
<dbReference type="SUPFAM" id="SSF63829">
    <property type="entry name" value="Calcium-dependent phosphotriesterase"/>
    <property type="match status" value="1"/>
</dbReference>